<reference evidence="3" key="1">
    <citation type="submission" date="2020-10" db="EMBL/GenBank/DDBJ databases">
        <authorList>
            <person name="Gilroy R."/>
        </authorList>
    </citation>
    <scope>NUCLEOTIDE SEQUENCE</scope>
    <source>
        <strain evidence="3">CHK147-3167</strain>
    </source>
</reference>
<dbReference type="SUPFAM" id="SSF47413">
    <property type="entry name" value="lambda repressor-like DNA-binding domains"/>
    <property type="match status" value="2"/>
</dbReference>
<proteinExistence type="predicted"/>
<accession>A0A9D0ZR41</accession>
<dbReference type="EMBL" id="DVFV01000065">
    <property type="protein sequence ID" value="HIQ90658.1"/>
    <property type="molecule type" value="Genomic_DNA"/>
</dbReference>
<dbReference type="PANTHER" id="PTHR46558">
    <property type="entry name" value="TRACRIPTIONAL REGULATORY PROTEIN-RELATED-RELATED"/>
    <property type="match status" value="1"/>
</dbReference>
<dbReference type="CDD" id="cd00093">
    <property type="entry name" value="HTH_XRE"/>
    <property type="match status" value="2"/>
</dbReference>
<comment type="caution">
    <text evidence="3">The sequence shown here is derived from an EMBL/GenBank/DDBJ whole genome shotgun (WGS) entry which is preliminary data.</text>
</comment>
<dbReference type="GO" id="GO:0003677">
    <property type="term" value="F:DNA binding"/>
    <property type="evidence" value="ECO:0007669"/>
    <property type="project" value="UniProtKB-KW"/>
</dbReference>
<evidence type="ECO:0000313" key="3">
    <source>
        <dbReference type="EMBL" id="HIQ90658.1"/>
    </source>
</evidence>
<dbReference type="PANTHER" id="PTHR46558:SF11">
    <property type="entry name" value="HTH-TYPE TRANSCRIPTIONAL REGULATOR XRE"/>
    <property type="match status" value="1"/>
</dbReference>
<dbReference type="PROSITE" id="PS50943">
    <property type="entry name" value="HTH_CROC1"/>
    <property type="match status" value="2"/>
</dbReference>
<evidence type="ECO:0000313" key="4">
    <source>
        <dbReference type="Proteomes" id="UP000886786"/>
    </source>
</evidence>
<dbReference type="Gene3D" id="1.10.260.40">
    <property type="entry name" value="lambda repressor-like DNA-binding domains"/>
    <property type="match status" value="2"/>
</dbReference>
<dbReference type="InterPro" id="IPR010982">
    <property type="entry name" value="Lambda_DNA-bd_dom_sf"/>
</dbReference>
<dbReference type="AlphaFoldDB" id="A0A9D0ZR41"/>
<feature type="domain" description="HTH cro/C1-type" evidence="2">
    <location>
        <begin position="5"/>
        <end position="59"/>
    </location>
</feature>
<reference evidence="3" key="2">
    <citation type="journal article" date="2021" name="PeerJ">
        <title>Extensive microbial diversity within the chicken gut microbiome revealed by metagenomics and culture.</title>
        <authorList>
            <person name="Gilroy R."/>
            <person name="Ravi A."/>
            <person name="Getino M."/>
            <person name="Pursley I."/>
            <person name="Horton D.L."/>
            <person name="Alikhan N.F."/>
            <person name="Baker D."/>
            <person name="Gharbi K."/>
            <person name="Hall N."/>
            <person name="Watson M."/>
            <person name="Adriaenssens E.M."/>
            <person name="Foster-Nyarko E."/>
            <person name="Jarju S."/>
            <person name="Secka A."/>
            <person name="Antonio M."/>
            <person name="Oren A."/>
            <person name="Chaudhuri R.R."/>
            <person name="La Ragione R."/>
            <person name="Hildebrand F."/>
            <person name="Pallen M.J."/>
        </authorList>
    </citation>
    <scope>NUCLEOTIDE SEQUENCE</scope>
    <source>
        <strain evidence="3">CHK147-3167</strain>
    </source>
</reference>
<dbReference type="InterPro" id="IPR001387">
    <property type="entry name" value="Cro/C1-type_HTH"/>
</dbReference>
<sequence>MSYRLKDVRIDNDLTQKNLAQQLQVSRSTYSGWENEGDNIPLYQFNNFCEIFNLSLDYVAKIIDRRENITNKIKKQIDFKLIGQNLEIIRKENKITQKELAKIIGISEATYVNYKNGKTPIQTEILKKFAIYFNASLDWLVGKSKNKKLRED</sequence>
<gene>
    <name evidence="3" type="ORF">IAB27_03405</name>
</gene>
<dbReference type="Proteomes" id="UP000886786">
    <property type="component" value="Unassembled WGS sequence"/>
</dbReference>
<evidence type="ECO:0000259" key="2">
    <source>
        <dbReference type="PROSITE" id="PS50943"/>
    </source>
</evidence>
<feature type="domain" description="HTH cro/C1-type" evidence="2">
    <location>
        <begin position="86"/>
        <end position="140"/>
    </location>
</feature>
<organism evidence="3 4">
    <name type="scientific">Candidatus Coprosoma intestinipullorum</name>
    <dbReference type="NCBI Taxonomy" id="2840752"/>
    <lineage>
        <taxon>Bacteria</taxon>
        <taxon>Bacillati</taxon>
        <taxon>Bacillota</taxon>
        <taxon>Bacillota incertae sedis</taxon>
        <taxon>Candidatus Coprosoma</taxon>
    </lineage>
</organism>
<evidence type="ECO:0000256" key="1">
    <source>
        <dbReference type="ARBA" id="ARBA00023125"/>
    </source>
</evidence>
<dbReference type="Pfam" id="PF01381">
    <property type="entry name" value="HTH_3"/>
    <property type="match status" value="2"/>
</dbReference>
<keyword evidence="1" id="KW-0238">DNA-binding</keyword>
<protein>
    <submittedName>
        <fullName evidence="3">Helix-turn-helix transcriptional regulator</fullName>
    </submittedName>
</protein>
<dbReference type="SMART" id="SM00530">
    <property type="entry name" value="HTH_XRE"/>
    <property type="match status" value="2"/>
</dbReference>
<name>A0A9D0ZR41_9FIRM</name>